<evidence type="ECO:0000313" key="1">
    <source>
        <dbReference type="EMBL" id="KAH6924950.1"/>
    </source>
</evidence>
<reference evidence="1" key="1">
    <citation type="submission" date="2020-05" db="EMBL/GenBank/DDBJ databases">
        <title>Large-scale comparative analyses of tick genomes elucidate their genetic diversity and vector capacities.</title>
        <authorList>
            <person name="Jia N."/>
            <person name="Wang J."/>
            <person name="Shi W."/>
            <person name="Du L."/>
            <person name="Sun Y."/>
            <person name="Zhan W."/>
            <person name="Jiang J."/>
            <person name="Wang Q."/>
            <person name="Zhang B."/>
            <person name="Ji P."/>
            <person name="Sakyi L.B."/>
            <person name="Cui X."/>
            <person name="Yuan T."/>
            <person name="Jiang B."/>
            <person name="Yang W."/>
            <person name="Lam T.T.-Y."/>
            <person name="Chang Q."/>
            <person name="Ding S."/>
            <person name="Wang X."/>
            <person name="Zhu J."/>
            <person name="Ruan X."/>
            <person name="Zhao L."/>
            <person name="Wei J."/>
            <person name="Que T."/>
            <person name="Du C."/>
            <person name="Cheng J."/>
            <person name="Dai P."/>
            <person name="Han X."/>
            <person name="Huang E."/>
            <person name="Gao Y."/>
            <person name="Liu J."/>
            <person name="Shao H."/>
            <person name="Ye R."/>
            <person name="Li L."/>
            <person name="Wei W."/>
            <person name="Wang X."/>
            <person name="Wang C."/>
            <person name="Yang T."/>
            <person name="Huo Q."/>
            <person name="Li W."/>
            <person name="Guo W."/>
            <person name="Chen H."/>
            <person name="Zhou L."/>
            <person name="Ni X."/>
            <person name="Tian J."/>
            <person name="Zhou Y."/>
            <person name="Sheng Y."/>
            <person name="Liu T."/>
            <person name="Pan Y."/>
            <person name="Xia L."/>
            <person name="Li J."/>
            <person name="Zhao F."/>
            <person name="Cao W."/>
        </authorList>
    </citation>
    <scope>NUCLEOTIDE SEQUENCE</scope>
    <source>
        <tissue evidence="1">Larvae</tissue>
    </source>
</reference>
<evidence type="ECO:0000313" key="2">
    <source>
        <dbReference type="Proteomes" id="UP000821845"/>
    </source>
</evidence>
<dbReference type="Proteomes" id="UP000821845">
    <property type="component" value="Chromosome 8"/>
</dbReference>
<sequence>MPEVRQPYFVVRTRRVSPVGGIDELDGQQSSFRTSAPKRLPNCPSRKGIVCKDAVYKQKQAGDYYRHPGARNLPSLRTESNHHHHMSSSHCCQFPFGKLILPTRRNQNSRQDGPLWSETAVTVRHGHVVAGMLSHQI</sequence>
<keyword evidence="2" id="KW-1185">Reference proteome</keyword>
<name>A0ACB7RRY8_HYAAI</name>
<comment type="caution">
    <text evidence="1">The sequence shown here is derived from an EMBL/GenBank/DDBJ whole genome shotgun (WGS) entry which is preliminary data.</text>
</comment>
<accession>A0ACB7RRY8</accession>
<protein>
    <submittedName>
        <fullName evidence="1">Uncharacterized protein</fullName>
    </submittedName>
</protein>
<organism evidence="1 2">
    <name type="scientific">Hyalomma asiaticum</name>
    <name type="common">Tick</name>
    <dbReference type="NCBI Taxonomy" id="266040"/>
    <lineage>
        <taxon>Eukaryota</taxon>
        <taxon>Metazoa</taxon>
        <taxon>Ecdysozoa</taxon>
        <taxon>Arthropoda</taxon>
        <taxon>Chelicerata</taxon>
        <taxon>Arachnida</taxon>
        <taxon>Acari</taxon>
        <taxon>Parasitiformes</taxon>
        <taxon>Ixodida</taxon>
        <taxon>Ixodoidea</taxon>
        <taxon>Ixodidae</taxon>
        <taxon>Hyalomminae</taxon>
        <taxon>Hyalomma</taxon>
    </lineage>
</organism>
<gene>
    <name evidence="1" type="ORF">HPB50_027021</name>
</gene>
<proteinExistence type="predicted"/>
<dbReference type="EMBL" id="CM023488">
    <property type="protein sequence ID" value="KAH6924950.1"/>
    <property type="molecule type" value="Genomic_DNA"/>
</dbReference>